<comment type="similarity">
    <text evidence="1">Belongs to the UPF0065 (bug) family.</text>
</comment>
<protein>
    <submittedName>
        <fullName evidence="3">Tripartite tricarboxylate transporter substrate binding protein</fullName>
    </submittedName>
</protein>
<dbReference type="PANTHER" id="PTHR42928">
    <property type="entry name" value="TRICARBOXYLATE-BINDING PROTEIN"/>
    <property type="match status" value="1"/>
</dbReference>
<dbReference type="RefSeq" id="WP_135705835.1">
    <property type="nucleotide sequence ID" value="NZ_CP038635.1"/>
</dbReference>
<evidence type="ECO:0000256" key="2">
    <source>
        <dbReference type="SAM" id="SignalP"/>
    </source>
</evidence>
<dbReference type="EMBL" id="CP038635">
    <property type="protein sequence ID" value="QBY54090.1"/>
    <property type="molecule type" value="Genomic_DNA"/>
</dbReference>
<evidence type="ECO:0000256" key="1">
    <source>
        <dbReference type="ARBA" id="ARBA00006987"/>
    </source>
</evidence>
<dbReference type="KEGG" id="cox:E0W60_23990"/>
<dbReference type="PIRSF" id="PIRSF017082">
    <property type="entry name" value="YflP"/>
    <property type="match status" value="1"/>
</dbReference>
<dbReference type="SUPFAM" id="SSF53850">
    <property type="entry name" value="Periplasmic binding protein-like II"/>
    <property type="match status" value="1"/>
</dbReference>
<dbReference type="Gene3D" id="3.40.190.150">
    <property type="entry name" value="Bordetella uptake gene, domain 1"/>
    <property type="match status" value="1"/>
</dbReference>
<accession>A0A4P7LDQ2</accession>
<dbReference type="Gene3D" id="3.40.190.10">
    <property type="entry name" value="Periplasmic binding protein-like II"/>
    <property type="match status" value="1"/>
</dbReference>
<sequence length="337" mass="35667">MNRRQFSLAACARAAGMALGVAGIGAATLFAAPAAHADAWPSKPVTVIVPFPAGGGTDAFARPLTAQLSKQLGKQFVIDNRGGAGGTVGASIAAKAAPDGYTVFIGGAHHAIAPSFYKKLDYDIEKDFIPVTVIAQPPQVIVVNPNRVKANTLQELIAYAKANPGKLNYGSAGNGSAHHLAGELFKIQTKTFITHIPYKGAGPALSDLIAGQVDLMFDGLGSSAQHIRAGRIKALAVASSKRSAAFPNVPTAAEAGVPNYEVSTWYAMWVPKGTPKDIVDRLYAETEKALNTPEMKQVWLNNGSETPVFTQEQFAQFQRAEIRRWAQVVQQSGAKMD</sequence>
<dbReference type="CDD" id="cd13578">
    <property type="entry name" value="PBP2_Bug27"/>
    <property type="match status" value="1"/>
</dbReference>
<dbReference type="Pfam" id="PF03401">
    <property type="entry name" value="TctC"/>
    <property type="match status" value="1"/>
</dbReference>
<gene>
    <name evidence="3" type="ORF">E0W60_23990</name>
</gene>
<keyword evidence="2" id="KW-0732">Signal</keyword>
<name>A0A4P7LDQ2_9BURK</name>
<dbReference type="PANTHER" id="PTHR42928:SF5">
    <property type="entry name" value="BLR1237 PROTEIN"/>
    <property type="match status" value="1"/>
</dbReference>
<feature type="chain" id="PRO_5020645883" evidence="2">
    <location>
        <begin position="38"/>
        <end position="337"/>
    </location>
</feature>
<feature type="signal peptide" evidence="2">
    <location>
        <begin position="1"/>
        <end position="37"/>
    </location>
</feature>
<dbReference type="STRING" id="1349762.GCA_001592245_03803"/>
<evidence type="ECO:0000313" key="4">
    <source>
        <dbReference type="Proteomes" id="UP000295294"/>
    </source>
</evidence>
<reference evidence="3 4" key="1">
    <citation type="submission" date="2019-03" db="EMBL/GenBank/DDBJ databases">
        <title>Efficiently degradation of phenoxyalkanoic acid herbicides by Cupriavidus oxalaticus strain X32.</title>
        <authorList>
            <person name="Sheng X."/>
        </authorList>
    </citation>
    <scope>NUCLEOTIDE SEQUENCE [LARGE SCALE GENOMIC DNA]</scope>
    <source>
        <strain evidence="3 4">X32</strain>
    </source>
</reference>
<evidence type="ECO:0000313" key="3">
    <source>
        <dbReference type="EMBL" id="QBY54090.1"/>
    </source>
</evidence>
<proteinExistence type="inferred from homology"/>
<dbReference type="Proteomes" id="UP000295294">
    <property type="component" value="Chromosome 2"/>
</dbReference>
<organism evidence="3 4">
    <name type="scientific">Cupriavidus oxalaticus</name>
    <dbReference type="NCBI Taxonomy" id="96344"/>
    <lineage>
        <taxon>Bacteria</taxon>
        <taxon>Pseudomonadati</taxon>
        <taxon>Pseudomonadota</taxon>
        <taxon>Betaproteobacteria</taxon>
        <taxon>Burkholderiales</taxon>
        <taxon>Burkholderiaceae</taxon>
        <taxon>Cupriavidus</taxon>
    </lineage>
</organism>
<dbReference type="OrthoDB" id="8678477at2"/>
<dbReference type="AlphaFoldDB" id="A0A4P7LDQ2"/>
<dbReference type="InterPro" id="IPR042100">
    <property type="entry name" value="Bug_dom1"/>
</dbReference>
<dbReference type="InterPro" id="IPR005064">
    <property type="entry name" value="BUG"/>
</dbReference>